<accession>A0A9P1IU81</accession>
<dbReference type="Gene3D" id="2.10.25.10">
    <property type="entry name" value="Laminin"/>
    <property type="match status" value="1"/>
</dbReference>
<dbReference type="InterPro" id="IPR036084">
    <property type="entry name" value="Ser_inhib-like_sf"/>
</dbReference>
<dbReference type="GO" id="GO:0004867">
    <property type="term" value="F:serine-type endopeptidase inhibitor activity"/>
    <property type="evidence" value="ECO:0007669"/>
    <property type="project" value="UniProtKB-KW"/>
</dbReference>
<sequence>MVFSASTLPECGENEELKYCGTPCEPSCAEPHPDECFHQCLRNRCQCKDDYLRDGITKKCVKSENCTKKN</sequence>
<protein>
    <recommendedName>
        <fullName evidence="4">TIL domain-containing protein</fullName>
    </recommendedName>
</protein>
<evidence type="ECO:0000256" key="1">
    <source>
        <dbReference type="ARBA" id="ARBA00022690"/>
    </source>
</evidence>
<evidence type="ECO:0000313" key="6">
    <source>
        <dbReference type="Proteomes" id="UP001152747"/>
    </source>
</evidence>
<dbReference type="OrthoDB" id="6236007at2759"/>
<feature type="domain" description="TIL" evidence="4">
    <location>
        <begin position="11"/>
        <end position="66"/>
    </location>
</feature>
<dbReference type="EMBL" id="CANHGI010000005">
    <property type="protein sequence ID" value="CAI5452225.1"/>
    <property type="molecule type" value="Genomic_DNA"/>
</dbReference>
<dbReference type="PANTHER" id="PTHR23259:SF70">
    <property type="entry name" value="ACCESSORY GLAND PROTEIN ACP62F-RELATED"/>
    <property type="match status" value="1"/>
</dbReference>
<dbReference type="Proteomes" id="UP001152747">
    <property type="component" value="Unassembled WGS sequence"/>
</dbReference>
<dbReference type="PANTHER" id="PTHR23259">
    <property type="entry name" value="RIDDLE"/>
    <property type="match status" value="1"/>
</dbReference>
<comment type="caution">
    <text evidence="5">The sequence shown here is derived from an EMBL/GenBank/DDBJ whole genome shotgun (WGS) entry which is preliminary data.</text>
</comment>
<dbReference type="SUPFAM" id="SSF57567">
    <property type="entry name" value="Serine protease inhibitors"/>
    <property type="match status" value="1"/>
</dbReference>
<organism evidence="5 6">
    <name type="scientific">Caenorhabditis angaria</name>
    <dbReference type="NCBI Taxonomy" id="860376"/>
    <lineage>
        <taxon>Eukaryota</taxon>
        <taxon>Metazoa</taxon>
        <taxon>Ecdysozoa</taxon>
        <taxon>Nematoda</taxon>
        <taxon>Chromadorea</taxon>
        <taxon>Rhabditida</taxon>
        <taxon>Rhabditina</taxon>
        <taxon>Rhabditomorpha</taxon>
        <taxon>Rhabditoidea</taxon>
        <taxon>Rhabditidae</taxon>
        <taxon>Peloderinae</taxon>
        <taxon>Caenorhabditis</taxon>
    </lineage>
</organism>
<keyword evidence="1" id="KW-0646">Protease inhibitor</keyword>
<keyword evidence="3" id="KW-1015">Disulfide bond</keyword>
<keyword evidence="6" id="KW-1185">Reference proteome</keyword>
<dbReference type="InterPro" id="IPR002919">
    <property type="entry name" value="TIL_dom"/>
</dbReference>
<dbReference type="Pfam" id="PF01826">
    <property type="entry name" value="TIL"/>
    <property type="match status" value="1"/>
</dbReference>
<evidence type="ECO:0000259" key="4">
    <source>
        <dbReference type="Pfam" id="PF01826"/>
    </source>
</evidence>
<evidence type="ECO:0000256" key="2">
    <source>
        <dbReference type="ARBA" id="ARBA00022900"/>
    </source>
</evidence>
<evidence type="ECO:0000256" key="3">
    <source>
        <dbReference type="ARBA" id="ARBA00023157"/>
    </source>
</evidence>
<dbReference type="InterPro" id="IPR051368">
    <property type="entry name" value="SerProtInhib-TIL_Domain"/>
</dbReference>
<evidence type="ECO:0000313" key="5">
    <source>
        <dbReference type="EMBL" id="CAI5452225.1"/>
    </source>
</evidence>
<keyword evidence="2" id="KW-0722">Serine protease inhibitor</keyword>
<reference evidence="5" key="1">
    <citation type="submission" date="2022-11" db="EMBL/GenBank/DDBJ databases">
        <authorList>
            <person name="Kikuchi T."/>
        </authorList>
    </citation>
    <scope>NUCLEOTIDE SEQUENCE</scope>
    <source>
        <strain evidence="5">PS1010</strain>
    </source>
</reference>
<name>A0A9P1IU81_9PELO</name>
<dbReference type="CDD" id="cd19941">
    <property type="entry name" value="TIL"/>
    <property type="match status" value="1"/>
</dbReference>
<gene>
    <name evidence="5" type="ORF">CAMP_LOCUS14862</name>
</gene>
<dbReference type="AlphaFoldDB" id="A0A9P1IU81"/>
<proteinExistence type="predicted"/>